<comment type="subcellular location">
    <subcellularLocation>
        <location evidence="1">Membrane</location>
        <topology evidence="1">Multi-pass membrane protein</topology>
    </subcellularLocation>
</comment>
<keyword evidence="8" id="KW-0764">Sulfate transport</keyword>
<dbReference type="EMBL" id="JBIAQY010000002">
    <property type="protein sequence ID" value="MFF3567094.1"/>
    <property type="molecule type" value="Genomic_DNA"/>
</dbReference>
<organism evidence="11 12">
    <name type="scientific">Nocardia jiangxiensis</name>
    <dbReference type="NCBI Taxonomy" id="282685"/>
    <lineage>
        <taxon>Bacteria</taxon>
        <taxon>Bacillati</taxon>
        <taxon>Actinomycetota</taxon>
        <taxon>Actinomycetes</taxon>
        <taxon>Mycobacteriales</taxon>
        <taxon>Nocardiaceae</taxon>
        <taxon>Nocardia</taxon>
    </lineage>
</organism>
<evidence type="ECO:0000256" key="2">
    <source>
        <dbReference type="ARBA" id="ARBA00022448"/>
    </source>
</evidence>
<dbReference type="InterPro" id="IPR050480">
    <property type="entry name" value="CysZ-like"/>
</dbReference>
<dbReference type="PANTHER" id="PTHR37468:SF1">
    <property type="entry name" value="SULFATE TRANSPORTER CYSZ"/>
    <property type="match status" value="1"/>
</dbReference>
<dbReference type="PANTHER" id="PTHR37468">
    <property type="entry name" value="SULFATE TRANSPORTER CYSZ"/>
    <property type="match status" value="1"/>
</dbReference>
<keyword evidence="9 10" id="KW-0472">Membrane</keyword>
<dbReference type="Pfam" id="PF07264">
    <property type="entry name" value="EI24"/>
    <property type="match status" value="1"/>
</dbReference>
<keyword evidence="7 10" id="KW-1133">Transmembrane helix</keyword>
<feature type="transmembrane region" description="Helical" evidence="10">
    <location>
        <begin position="135"/>
        <end position="154"/>
    </location>
</feature>
<keyword evidence="4" id="KW-0997">Cell inner membrane</keyword>
<feature type="transmembrane region" description="Helical" evidence="10">
    <location>
        <begin position="25"/>
        <end position="50"/>
    </location>
</feature>
<feature type="transmembrane region" description="Helical" evidence="10">
    <location>
        <begin position="78"/>
        <end position="99"/>
    </location>
</feature>
<comment type="caution">
    <text evidence="11">The sequence shown here is derived from an EMBL/GenBank/DDBJ whole genome shotgun (WGS) entry which is preliminary data.</text>
</comment>
<evidence type="ECO:0000256" key="6">
    <source>
        <dbReference type="ARBA" id="ARBA00022692"/>
    </source>
</evidence>
<evidence type="ECO:0000256" key="4">
    <source>
        <dbReference type="ARBA" id="ARBA00022519"/>
    </source>
</evidence>
<evidence type="ECO:0000256" key="10">
    <source>
        <dbReference type="SAM" id="Phobius"/>
    </source>
</evidence>
<proteinExistence type="predicted"/>
<dbReference type="Proteomes" id="UP001601992">
    <property type="component" value="Unassembled WGS sequence"/>
</dbReference>
<name>A0ABW6RVT9_9NOCA</name>
<evidence type="ECO:0000313" key="11">
    <source>
        <dbReference type="EMBL" id="MFF3567094.1"/>
    </source>
</evidence>
<feature type="transmembrane region" description="Helical" evidence="10">
    <location>
        <begin position="203"/>
        <end position="225"/>
    </location>
</feature>
<evidence type="ECO:0000256" key="8">
    <source>
        <dbReference type="ARBA" id="ARBA00023032"/>
    </source>
</evidence>
<keyword evidence="12" id="KW-1185">Reference proteome</keyword>
<evidence type="ECO:0000256" key="3">
    <source>
        <dbReference type="ARBA" id="ARBA00022475"/>
    </source>
</evidence>
<dbReference type="RefSeq" id="WP_387402642.1">
    <property type="nucleotide sequence ID" value="NZ_JBIAQY010000002.1"/>
</dbReference>
<dbReference type="InterPro" id="IPR059112">
    <property type="entry name" value="CysZ/EI24"/>
</dbReference>
<evidence type="ECO:0000256" key="7">
    <source>
        <dbReference type="ARBA" id="ARBA00022989"/>
    </source>
</evidence>
<evidence type="ECO:0000313" key="12">
    <source>
        <dbReference type="Proteomes" id="UP001601992"/>
    </source>
</evidence>
<sequence>MRDLAAGFGYLLQGQRWVATHRRRFGYALVPGLIALVLYVVAIVALAWFVGDVVAWATPFADHWASPWPDVLRGFLDVLLLVLCLFLAVTTFTALTLALGQPFYEALAEHVDRSQSPDEVPGPGLSTWRSIKDGIALVLRALAWAVVLFAAGFLPVVGQTVVPVVGIGVTGFFLVQELTTVAMQRRGVTLRDQLKLLRSRRMLVWGFGIPLAAAFLVPFVAIVLMPGAVAGATLLTREVRGEPISSGN</sequence>
<evidence type="ECO:0000256" key="9">
    <source>
        <dbReference type="ARBA" id="ARBA00023136"/>
    </source>
</evidence>
<feature type="transmembrane region" description="Helical" evidence="10">
    <location>
        <begin position="160"/>
        <end position="182"/>
    </location>
</feature>
<evidence type="ECO:0000256" key="5">
    <source>
        <dbReference type="ARBA" id="ARBA00022605"/>
    </source>
</evidence>
<accession>A0ABW6RVT9</accession>
<gene>
    <name evidence="11" type="ORF">ACFYXQ_04860</name>
</gene>
<reference evidence="11 12" key="1">
    <citation type="submission" date="2024-10" db="EMBL/GenBank/DDBJ databases">
        <title>The Natural Products Discovery Center: Release of the First 8490 Sequenced Strains for Exploring Actinobacteria Biosynthetic Diversity.</title>
        <authorList>
            <person name="Kalkreuter E."/>
            <person name="Kautsar S.A."/>
            <person name="Yang D."/>
            <person name="Bader C.D."/>
            <person name="Teijaro C.N."/>
            <person name="Fluegel L."/>
            <person name="Davis C.M."/>
            <person name="Simpson J.R."/>
            <person name="Lauterbach L."/>
            <person name="Steele A.D."/>
            <person name="Gui C."/>
            <person name="Meng S."/>
            <person name="Li G."/>
            <person name="Viehrig K."/>
            <person name="Ye F."/>
            <person name="Su P."/>
            <person name="Kiefer A.F."/>
            <person name="Nichols A."/>
            <person name="Cepeda A.J."/>
            <person name="Yan W."/>
            <person name="Fan B."/>
            <person name="Jiang Y."/>
            <person name="Adhikari A."/>
            <person name="Zheng C.-J."/>
            <person name="Schuster L."/>
            <person name="Cowan T.M."/>
            <person name="Smanski M.J."/>
            <person name="Chevrette M.G."/>
            <person name="De Carvalho L.P.S."/>
            <person name="Shen B."/>
        </authorList>
    </citation>
    <scope>NUCLEOTIDE SEQUENCE [LARGE SCALE GENOMIC DNA]</scope>
    <source>
        <strain evidence="11 12">NPDC002593</strain>
    </source>
</reference>
<keyword evidence="6 10" id="KW-0812">Transmembrane</keyword>
<keyword evidence="2" id="KW-0813">Transport</keyword>
<evidence type="ECO:0000256" key="1">
    <source>
        <dbReference type="ARBA" id="ARBA00004141"/>
    </source>
</evidence>
<keyword evidence="3" id="KW-1003">Cell membrane</keyword>
<keyword evidence="5" id="KW-0028">Amino-acid biosynthesis</keyword>
<protein>
    <submittedName>
        <fullName evidence="11">EI24 domain-containing protein</fullName>
    </submittedName>
</protein>